<protein>
    <submittedName>
        <fullName evidence="1">DUF4225 domain-containing protein</fullName>
    </submittedName>
</protein>
<evidence type="ECO:0000313" key="1">
    <source>
        <dbReference type="EMBL" id="MCF5063810.1"/>
    </source>
</evidence>
<dbReference type="Pfam" id="PF13988">
    <property type="entry name" value="DUF4225"/>
    <property type="match status" value="1"/>
</dbReference>
<dbReference type="Proteomes" id="UP000814207">
    <property type="component" value="Unassembled WGS sequence"/>
</dbReference>
<comment type="caution">
    <text evidence="1">The sequence shown here is derived from an EMBL/GenBank/DDBJ whole genome shotgun (WGS) entry which is preliminary data.</text>
</comment>
<sequence>MPLRDKNGGDDPSSCDFWQVSRAGSILANQACTLSARHIQDGVLRLQFNREVAYYARSIVHDVEQGRKSPEQGLRDLEDEQKSLLEQSIEIAKKGVGVVAGVLQFATGAGICYASVGTLCLVAGAPLMAHGANNTYEGARNLWEDRTDTQGPVRKGYHEISKAMGGDEIDGNMAYGGADLLMSAYGVGRLVLKPDSWRLFRYIRSDYQRGYVEAGAVTLGIDAIADLATVDALYKESKNNGR</sequence>
<dbReference type="InterPro" id="IPR025320">
    <property type="entry name" value="DUF4225"/>
</dbReference>
<evidence type="ECO:0000313" key="2">
    <source>
        <dbReference type="Proteomes" id="UP000814207"/>
    </source>
</evidence>
<organism evidence="1 2">
    <name type="scientific">Pseudomonas syringae</name>
    <dbReference type="NCBI Taxonomy" id="317"/>
    <lineage>
        <taxon>Bacteria</taxon>
        <taxon>Pseudomonadati</taxon>
        <taxon>Pseudomonadota</taxon>
        <taxon>Gammaproteobacteria</taxon>
        <taxon>Pseudomonadales</taxon>
        <taxon>Pseudomonadaceae</taxon>
        <taxon>Pseudomonas</taxon>
    </lineage>
</organism>
<dbReference type="EMBL" id="WKEU01000047">
    <property type="protein sequence ID" value="MCF5063810.1"/>
    <property type="molecule type" value="Genomic_DNA"/>
</dbReference>
<reference evidence="1" key="1">
    <citation type="submission" date="2019-11" db="EMBL/GenBank/DDBJ databases">
        <title>Epiphytic Pseudomonas syringae from cherry orchards.</title>
        <authorList>
            <person name="Hulin M.T."/>
        </authorList>
    </citation>
    <scope>NUCLEOTIDE SEQUENCE</scope>
    <source>
        <strain evidence="1">PA-6-9A</strain>
    </source>
</reference>
<gene>
    <name evidence="1" type="ORF">GIW73_12760</name>
</gene>
<proteinExistence type="predicted"/>
<name>A0A9Q3X2U8_PSESX</name>
<accession>A0A9Q3X2U8</accession>
<dbReference type="AlphaFoldDB" id="A0A9Q3X2U8"/>